<dbReference type="InterPro" id="IPR036388">
    <property type="entry name" value="WH-like_DNA-bd_sf"/>
</dbReference>
<dbReference type="PANTHER" id="PTHR23155">
    <property type="entry name" value="DISEASE RESISTANCE PROTEIN RP"/>
    <property type="match status" value="1"/>
</dbReference>
<keyword evidence="1" id="KW-0677">Repeat</keyword>
<proteinExistence type="predicted"/>
<dbReference type="InterPro" id="IPR044974">
    <property type="entry name" value="Disease_R_plants"/>
</dbReference>
<feature type="domain" description="Disease resistance protein winged helix" evidence="3">
    <location>
        <begin position="25"/>
        <end position="95"/>
    </location>
</feature>
<feature type="domain" description="Disease resistance R13L4/SHOC-2-like LRR" evidence="4">
    <location>
        <begin position="142"/>
        <end position="250"/>
    </location>
</feature>
<dbReference type="Gene3D" id="1.10.10.10">
    <property type="entry name" value="Winged helix-like DNA-binding domain superfamily/Winged helix DNA-binding domain"/>
    <property type="match status" value="1"/>
</dbReference>
<dbReference type="SUPFAM" id="SSF52058">
    <property type="entry name" value="L domain-like"/>
    <property type="match status" value="1"/>
</dbReference>
<dbReference type="Pfam" id="PF23598">
    <property type="entry name" value="LRR_14"/>
    <property type="match status" value="2"/>
</dbReference>
<dbReference type="GO" id="GO:0009626">
    <property type="term" value="P:plant-type hypersensitive response"/>
    <property type="evidence" value="ECO:0007669"/>
    <property type="project" value="UniProtKB-ARBA"/>
</dbReference>
<dbReference type="Gene3D" id="3.80.10.10">
    <property type="entry name" value="Ribonuclease Inhibitor"/>
    <property type="match status" value="2"/>
</dbReference>
<gene>
    <name evidence="5" type="ORF">URODEC1_LOCUS92731</name>
</gene>
<dbReference type="InterPro" id="IPR055414">
    <property type="entry name" value="LRR_R13L4/SHOC2-like"/>
</dbReference>
<dbReference type="AlphaFoldDB" id="A0ABC9E9M1"/>
<sequence>MRKLVMMSYNHLPSHLKPCFLYLSIFPEDFDIRKQRLVDRWIAEGFVRARTGMTIQDIGEKNFQELLSRSMIQPSRVNIEGCVKSCRVHDIIWDIMVSIWREEYFVYSAPDNVPGVVEENIRHIVCHGSNHQALGVMDWTRVRSLTFFGDRYMVSAPSVCSPQLRMLRALDLENAEYAFTQKEINNIGFLHHLKYLNVQYGQGYSNLYALPRSIGKLQGLQALNIRASYISTLPTEISQLQNLRSLRCSRTGFCGNFDKDKPMECLMEILCMPLIFTPLFDSEERYETTAKLHMACCCRWSKSHGVRVPTGICKLKELQILEVVDIRRTNTKAIEELGELCQLRKLNAITKGATDKNCRTFCKAIQKLSFLRSLSIVSTDDSSPGTLEWLGSALSLPPLLRTLKLIGCIGEMPDFFRNLKQLVKIFLCGSELKEGKTMEILGVLPNLMLLYLYPSSYVGKALVFRGGAFPCLRKLYTSGLNQLKEMRFEEGASPEMESVEIGYCRLESGIIGIKHLPRLKEISLRCESKVARLGALQEEVNAHRNQPVLRLQKHQSDHNLGEVEGSDVQVQGTESVPDHAQEESQQIKPTTAMCLMPAFIITAPNLC</sequence>
<evidence type="ECO:0000313" key="6">
    <source>
        <dbReference type="Proteomes" id="UP001497457"/>
    </source>
</evidence>
<evidence type="ECO:0000313" key="5">
    <source>
        <dbReference type="EMBL" id="CAL5052472.1"/>
    </source>
</evidence>
<feature type="domain" description="Disease resistance R13L4/SHOC-2-like LRR" evidence="4">
    <location>
        <begin position="304"/>
        <end position="548"/>
    </location>
</feature>
<dbReference type="EMBL" id="OZ075146">
    <property type="protein sequence ID" value="CAL5052472.1"/>
    <property type="molecule type" value="Genomic_DNA"/>
</dbReference>
<keyword evidence="2" id="KW-0611">Plant defense</keyword>
<evidence type="ECO:0000256" key="1">
    <source>
        <dbReference type="ARBA" id="ARBA00022737"/>
    </source>
</evidence>
<dbReference type="InterPro" id="IPR032675">
    <property type="entry name" value="LRR_dom_sf"/>
</dbReference>
<dbReference type="PANTHER" id="PTHR23155:SF963">
    <property type="entry name" value="OS06G0287000 PROTEIN"/>
    <property type="match status" value="1"/>
</dbReference>
<evidence type="ECO:0000256" key="2">
    <source>
        <dbReference type="ARBA" id="ARBA00022821"/>
    </source>
</evidence>
<accession>A0ABC9E9M1</accession>
<dbReference type="GO" id="GO:0002758">
    <property type="term" value="P:innate immune response-activating signaling pathway"/>
    <property type="evidence" value="ECO:0007669"/>
    <property type="project" value="UniProtKB-ARBA"/>
</dbReference>
<keyword evidence="6" id="KW-1185">Reference proteome</keyword>
<protein>
    <submittedName>
        <fullName evidence="5">Uncharacterized protein</fullName>
    </submittedName>
</protein>
<evidence type="ECO:0000259" key="3">
    <source>
        <dbReference type="Pfam" id="PF23559"/>
    </source>
</evidence>
<evidence type="ECO:0000259" key="4">
    <source>
        <dbReference type="Pfam" id="PF23598"/>
    </source>
</evidence>
<dbReference type="InterPro" id="IPR058922">
    <property type="entry name" value="WHD_DRP"/>
</dbReference>
<dbReference type="Pfam" id="PF23559">
    <property type="entry name" value="WHD_DRP"/>
    <property type="match status" value="1"/>
</dbReference>
<dbReference type="GO" id="GO:0042742">
    <property type="term" value="P:defense response to bacterium"/>
    <property type="evidence" value="ECO:0007669"/>
    <property type="project" value="UniProtKB-ARBA"/>
</dbReference>
<organism evidence="5 6">
    <name type="scientific">Urochloa decumbens</name>
    <dbReference type="NCBI Taxonomy" id="240449"/>
    <lineage>
        <taxon>Eukaryota</taxon>
        <taxon>Viridiplantae</taxon>
        <taxon>Streptophyta</taxon>
        <taxon>Embryophyta</taxon>
        <taxon>Tracheophyta</taxon>
        <taxon>Spermatophyta</taxon>
        <taxon>Magnoliopsida</taxon>
        <taxon>Liliopsida</taxon>
        <taxon>Poales</taxon>
        <taxon>Poaceae</taxon>
        <taxon>PACMAD clade</taxon>
        <taxon>Panicoideae</taxon>
        <taxon>Panicodae</taxon>
        <taxon>Paniceae</taxon>
        <taxon>Melinidinae</taxon>
        <taxon>Urochloa</taxon>
    </lineage>
</organism>
<reference evidence="5" key="1">
    <citation type="submission" date="2024-10" db="EMBL/GenBank/DDBJ databases">
        <authorList>
            <person name="Ryan C."/>
        </authorList>
    </citation>
    <scope>NUCLEOTIDE SEQUENCE [LARGE SCALE GENOMIC DNA]</scope>
</reference>
<dbReference type="FunFam" id="1.10.10.10:FF:000322">
    <property type="entry name" value="Probable disease resistance protein At1g63360"/>
    <property type="match status" value="1"/>
</dbReference>
<name>A0ABC9E9M1_9POAL</name>
<dbReference type="Proteomes" id="UP001497457">
    <property type="component" value="Chromosome 36b"/>
</dbReference>